<dbReference type="EMBL" id="JAYFSI010000019">
    <property type="protein sequence ID" value="MEA5367024.1"/>
    <property type="molecule type" value="Genomic_DNA"/>
</dbReference>
<sequence length="744" mass="79911">MDSFGARLRRLRRAAGLTQEALAEKSGLSGQAVGALERGDRRFPHRATLDRLADALGLAGDDRDAFATAAARPTSPKPEPGVVPRELPGEVAAFTGRDAEIERVLACFEARPAAVVAVAGMAGIGKTALALHAGHRLARRFPDGSLHLDLRGHAADPPDPLDLLDRLIRELGGEPPTPLSLETASARFRSLLAAKRVLLVLDNARDAAHVAPLLPGGGGSGAIVTSRAALPDLPQAHQVLLDVLPEADALRLLAAEIGAERVAAEPAAARSVARLCGYLPLALHLAGARLATRPNWPVAHLAHRLDDERRRLDETGVRTSFELAFGRLAAGDPAAARAYPLLSLLDVSELSVAVAGRLLDAPERETEELLERLTDEHLLTTPAPGWYRLHDLLRLYAREHAERLTAAERAAAITRVVELCAAMAWRSMALVSAASHRHDWAAGRWAGGEVPATVDEVFGWLDAHQPHLVTVVRQAAATPGVPPEAIAAVGLGLFEYHRARARWRDAIRVDELALDLVDGVDRVAAATLRGDLGVAEAELVHGGEAPDFGRSHAHLRHSLADWEAIGDPRQLAGILNNLCFVFGLGEDLDAAIGFGERSLALNRSLGLRHVETLNLVNLGVLYGRQGDRERELKYATEAVAVAEDTGDLRGMAYGWMRIGLVHRDTGQHADAAGELRRSAGLWREAGVRLYEAMTLAELGRAHLGAGDHERAREVLTEALAMMREYGGEERAAAVRADLELVQRR</sequence>
<protein>
    <submittedName>
        <fullName evidence="2">Helix-turn-helix domain-containing protein</fullName>
    </submittedName>
</protein>
<dbReference type="PANTHER" id="PTHR47691">
    <property type="entry name" value="REGULATOR-RELATED"/>
    <property type="match status" value="1"/>
</dbReference>
<dbReference type="PANTHER" id="PTHR47691:SF3">
    <property type="entry name" value="HTH-TYPE TRANSCRIPTIONAL REGULATOR RV0890C-RELATED"/>
    <property type="match status" value="1"/>
</dbReference>
<name>A0ABU5RN75_9PSEU</name>
<feature type="domain" description="HTH cro/C1-type" evidence="1">
    <location>
        <begin position="8"/>
        <end position="63"/>
    </location>
</feature>
<dbReference type="InterPro" id="IPR019734">
    <property type="entry name" value="TPR_rpt"/>
</dbReference>
<dbReference type="SMART" id="SM00028">
    <property type="entry name" value="TPR"/>
    <property type="match status" value="4"/>
</dbReference>
<dbReference type="PRINTS" id="PR00364">
    <property type="entry name" value="DISEASERSIST"/>
</dbReference>
<keyword evidence="3" id="KW-1185">Reference proteome</keyword>
<dbReference type="SUPFAM" id="SSF52540">
    <property type="entry name" value="P-loop containing nucleoside triphosphate hydrolases"/>
    <property type="match status" value="1"/>
</dbReference>
<dbReference type="SUPFAM" id="SSF48452">
    <property type="entry name" value="TPR-like"/>
    <property type="match status" value="1"/>
</dbReference>
<organism evidence="2 3">
    <name type="scientific">Amycolatopsis heterodermiae</name>
    <dbReference type="NCBI Taxonomy" id="3110235"/>
    <lineage>
        <taxon>Bacteria</taxon>
        <taxon>Bacillati</taxon>
        <taxon>Actinomycetota</taxon>
        <taxon>Actinomycetes</taxon>
        <taxon>Pseudonocardiales</taxon>
        <taxon>Pseudonocardiaceae</taxon>
        <taxon>Amycolatopsis</taxon>
    </lineage>
</organism>
<dbReference type="InterPro" id="IPR001387">
    <property type="entry name" value="Cro/C1-type_HTH"/>
</dbReference>
<dbReference type="PROSITE" id="PS50943">
    <property type="entry name" value="HTH_CROC1"/>
    <property type="match status" value="1"/>
</dbReference>
<gene>
    <name evidence="2" type="ORF">VA596_46355</name>
</gene>
<dbReference type="SMART" id="SM00530">
    <property type="entry name" value="HTH_XRE"/>
    <property type="match status" value="1"/>
</dbReference>
<dbReference type="RefSeq" id="WP_323336695.1">
    <property type="nucleotide sequence ID" value="NZ_JAYFSI010000019.1"/>
</dbReference>
<dbReference type="InterPro" id="IPR010982">
    <property type="entry name" value="Lambda_DNA-bd_dom_sf"/>
</dbReference>
<evidence type="ECO:0000259" key="1">
    <source>
        <dbReference type="PROSITE" id="PS50943"/>
    </source>
</evidence>
<dbReference type="Gene3D" id="3.40.50.300">
    <property type="entry name" value="P-loop containing nucleotide triphosphate hydrolases"/>
    <property type="match status" value="1"/>
</dbReference>
<comment type="caution">
    <text evidence="2">The sequence shown here is derived from an EMBL/GenBank/DDBJ whole genome shotgun (WGS) entry which is preliminary data.</text>
</comment>
<evidence type="ECO:0000313" key="2">
    <source>
        <dbReference type="EMBL" id="MEA5367024.1"/>
    </source>
</evidence>
<dbReference type="Gene3D" id="1.25.40.10">
    <property type="entry name" value="Tetratricopeptide repeat domain"/>
    <property type="match status" value="1"/>
</dbReference>
<dbReference type="Pfam" id="PF13424">
    <property type="entry name" value="TPR_12"/>
    <property type="match status" value="1"/>
</dbReference>
<dbReference type="Pfam" id="PF13560">
    <property type="entry name" value="HTH_31"/>
    <property type="match status" value="1"/>
</dbReference>
<dbReference type="CDD" id="cd00093">
    <property type="entry name" value="HTH_XRE"/>
    <property type="match status" value="1"/>
</dbReference>
<evidence type="ECO:0000313" key="3">
    <source>
        <dbReference type="Proteomes" id="UP001304298"/>
    </source>
</evidence>
<proteinExistence type="predicted"/>
<dbReference type="InterPro" id="IPR011990">
    <property type="entry name" value="TPR-like_helical_dom_sf"/>
</dbReference>
<dbReference type="Gene3D" id="1.10.260.40">
    <property type="entry name" value="lambda repressor-like DNA-binding domains"/>
    <property type="match status" value="1"/>
</dbReference>
<accession>A0ABU5RN75</accession>
<dbReference type="InterPro" id="IPR027417">
    <property type="entry name" value="P-loop_NTPase"/>
</dbReference>
<reference evidence="2 3" key="1">
    <citation type="submission" date="2023-12" db="EMBL/GenBank/DDBJ databases">
        <title>Amycolatopsis sp. V23-08.</title>
        <authorList>
            <person name="Somphong A."/>
        </authorList>
    </citation>
    <scope>NUCLEOTIDE SEQUENCE [LARGE SCALE GENOMIC DNA]</scope>
    <source>
        <strain evidence="2 3">V23-08</strain>
    </source>
</reference>
<dbReference type="Proteomes" id="UP001304298">
    <property type="component" value="Unassembled WGS sequence"/>
</dbReference>
<dbReference type="SUPFAM" id="SSF47413">
    <property type="entry name" value="lambda repressor-like DNA-binding domains"/>
    <property type="match status" value="1"/>
</dbReference>